<evidence type="ECO:0000313" key="2">
    <source>
        <dbReference type="Proteomes" id="UP000450000"/>
    </source>
</evidence>
<gene>
    <name evidence="1" type="ORF">F7Q99_17135</name>
</gene>
<proteinExistence type="predicted"/>
<comment type="caution">
    <text evidence="1">The sequence shown here is derived from an EMBL/GenBank/DDBJ whole genome shotgun (WGS) entry which is preliminary data.</text>
</comment>
<evidence type="ECO:0000313" key="1">
    <source>
        <dbReference type="EMBL" id="MQS13948.1"/>
    </source>
</evidence>
<reference evidence="1 2" key="1">
    <citation type="submission" date="2019-09" db="EMBL/GenBank/DDBJ databases">
        <title>Genome Sequences of Streptomyces kaniharaensis ATCC 21070.</title>
        <authorList>
            <person name="Zhu W."/>
            <person name="De Crecy-Lagard V."/>
            <person name="Richards N.G."/>
        </authorList>
    </citation>
    <scope>NUCLEOTIDE SEQUENCE [LARGE SCALE GENOMIC DNA]</scope>
    <source>
        <strain evidence="1 2">SF-557</strain>
    </source>
</reference>
<organism evidence="1 2">
    <name type="scientific">Streptomyces kaniharaensis</name>
    <dbReference type="NCBI Taxonomy" id="212423"/>
    <lineage>
        <taxon>Bacteria</taxon>
        <taxon>Bacillati</taxon>
        <taxon>Actinomycetota</taxon>
        <taxon>Actinomycetes</taxon>
        <taxon>Kitasatosporales</taxon>
        <taxon>Streptomycetaceae</taxon>
        <taxon>Streptomyces</taxon>
    </lineage>
</organism>
<dbReference type="RefSeq" id="WP_153462517.1">
    <property type="nucleotide sequence ID" value="NZ_WBOF01000001.1"/>
</dbReference>
<dbReference type="Proteomes" id="UP000450000">
    <property type="component" value="Unassembled WGS sequence"/>
</dbReference>
<sequence length="135" mass="15426">MHFHGYEWAGDGRLLVKESERRPVEGGGFRLSELPPMMTGWWLLRPPAQIRGTWTTAVDAVDWLAKRYEEHTPGGDPWLPIEARRLRAVEQLAGASDVMWSRWVSDSRWSGQYVIVCPNKIWPDIPCPATLASKQ</sequence>
<name>A0A6N7KUE3_9ACTN</name>
<dbReference type="EMBL" id="WBOF01000001">
    <property type="protein sequence ID" value="MQS13948.1"/>
    <property type="molecule type" value="Genomic_DNA"/>
</dbReference>
<dbReference type="OrthoDB" id="4320824at2"/>
<accession>A0A6N7KUE3</accession>
<protein>
    <submittedName>
        <fullName evidence="1">Uncharacterized protein</fullName>
    </submittedName>
</protein>
<keyword evidence="2" id="KW-1185">Reference proteome</keyword>
<dbReference type="AlphaFoldDB" id="A0A6N7KUE3"/>